<name>A0ABX1NAC4_9RHOO</name>
<protein>
    <submittedName>
        <fullName evidence="9">Translesion error-prone DNA polymerase V autoproteolytic subunit</fullName>
        <ecNumber evidence="9">2.7.7.7</ecNumber>
    </submittedName>
</protein>
<organism evidence="9 10">
    <name type="scientific">Aromatoleum toluolicum</name>
    <dbReference type="NCBI Taxonomy" id="90060"/>
    <lineage>
        <taxon>Bacteria</taxon>
        <taxon>Pseudomonadati</taxon>
        <taxon>Pseudomonadota</taxon>
        <taxon>Betaproteobacteria</taxon>
        <taxon>Rhodocyclales</taxon>
        <taxon>Rhodocyclaceae</taxon>
        <taxon>Aromatoleum</taxon>
    </lineage>
</organism>
<dbReference type="Pfam" id="PF00717">
    <property type="entry name" value="Peptidase_S24"/>
    <property type="match status" value="1"/>
</dbReference>
<dbReference type="InterPro" id="IPR036286">
    <property type="entry name" value="LexA/Signal_pep-like_sf"/>
</dbReference>
<dbReference type="GO" id="GO:0003887">
    <property type="term" value="F:DNA-directed DNA polymerase activity"/>
    <property type="evidence" value="ECO:0007669"/>
    <property type="project" value="UniProtKB-EC"/>
</dbReference>
<evidence type="ECO:0000256" key="3">
    <source>
        <dbReference type="ARBA" id="ARBA00022801"/>
    </source>
</evidence>
<keyword evidence="3 7" id="KW-0378">Hydrolase</keyword>
<evidence type="ECO:0000256" key="1">
    <source>
        <dbReference type="ARBA" id="ARBA00007484"/>
    </source>
</evidence>
<keyword evidence="9" id="KW-0548">Nucleotidyltransferase</keyword>
<dbReference type="EMBL" id="WTVS01000002">
    <property type="protein sequence ID" value="NMF96173.1"/>
    <property type="molecule type" value="Genomic_DNA"/>
</dbReference>
<evidence type="ECO:0000259" key="8">
    <source>
        <dbReference type="Pfam" id="PF00717"/>
    </source>
</evidence>
<dbReference type="InterPro" id="IPR015927">
    <property type="entry name" value="Peptidase_S24_S26A/B/C"/>
</dbReference>
<dbReference type="InterPro" id="IPR006197">
    <property type="entry name" value="Peptidase_S24_LexA"/>
</dbReference>
<dbReference type="PANTHER" id="PTHR33516:SF2">
    <property type="entry name" value="LEXA REPRESSOR-RELATED"/>
    <property type="match status" value="1"/>
</dbReference>
<dbReference type="InterPro" id="IPR050077">
    <property type="entry name" value="LexA_repressor"/>
</dbReference>
<feature type="domain" description="Peptidase S24/S26A/S26B/S26C" evidence="8">
    <location>
        <begin position="28"/>
        <end position="141"/>
    </location>
</feature>
<evidence type="ECO:0000256" key="4">
    <source>
        <dbReference type="ARBA" id="ARBA00022813"/>
    </source>
</evidence>
<evidence type="ECO:0000256" key="6">
    <source>
        <dbReference type="ARBA" id="ARBA00023236"/>
    </source>
</evidence>
<keyword evidence="10" id="KW-1185">Reference proteome</keyword>
<gene>
    <name evidence="9" type="primary">umuD</name>
    <name evidence="9" type="ORF">GPA27_02025</name>
</gene>
<evidence type="ECO:0000256" key="2">
    <source>
        <dbReference type="ARBA" id="ARBA00022763"/>
    </source>
</evidence>
<dbReference type="EC" id="2.7.7.7" evidence="9"/>
<evidence type="ECO:0000256" key="5">
    <source>
        <dbReference type="ARBA" id="ARBA00023204"/>
    </source>
</evidence>
<dbReference type="CDD" id="cd06529">
    <property type="entry name" value="S24_LexA-like"/>
    <property type="match status" value="1"/>
</dbReference>
<dbReference type="Proteomes" id="UP000634522">
    <property type="component" value="Unassembled WGS sequence"/>
</dbReference>
<sequence>MPCHAVLSDLWAARLPVLPCLIPLGLSPVAAGFPSPAADYEDRRLDVSEYLIRNPVSTFFFRVSGDSMVEAEIFDGDMLVVDRSVTPQHGHIVVAFLRGERLVKRLEKRGGGRVVLCSANQAYPDFEVSDADELVVWGVVVGKFKRLL</sequence>
<dbReference type="NCBIfam" id="NF007621">
    <property type="entry name" value="PRK10276.1"/>
    <property type="match status" value="1"/>
</dbReference>
<dbReference type="PANTHER" id="PTHR33516">
    <property type="entry name" value="LEXA REPRESSOR"/>
    <property type="match status" value="1"/>
</dbReference>
<keyword evidence="9" id="KW-0808">Transferase</keyword>
<dbReference type="InterPro" id="IPR039418">
    <property type="entry name" value="LexA-like"/>
</dbReference>
<comment type="similarity">
    <text evidence="1 7">Belongs to the peptidase S24 family.</text>
</comment>
<proteinExistence type="inferred from homology"/>
<evidence type="ECO:0000313" key="10">
    <source>
        <dbReference type="Proteomes" id="UP000634522"/>
    </source>
</evidence>
<dbReference type="SUPFAM" id="SSF51306">
    <property type="entry name" value="LexA/Signal peptidase"/>
    <property type="match status" value="1"/>
</dbReference>
<keyword evidence="5" id="KW-0234">DNA repair</keyword>
<keyword evidence="6" id="KW-0742">SOS response</keyword>
<reference evidence="9 10" key="1">
    <citation type="submission" date="2019-12" db="EMBL/GenBank/DDBJ databases">
        <title>Comparative genomics gives insights into the taxonomy of the Azoarcus-Aromatoleum group and reveals separate origins of nif in the plant-associated Azoarcus and non-plant-associated Aromatoleum sub-groups.</title>
        <authorList>
            <person name="Lafos M."/>
            <person name="Maluk M."/>
            <person name="Batista M."/>
            <person name="Junghare M."/>
            <person name="Carmona M."/>
            <person name="Faoro H."/>
            <person name="Cruz L.M."/>
            <person name="Battistoni F."/>
            <person name="De Souza E."/>
            <person name="Pedrosa F."/>
            <person name="Chen W.-M."/>
            <person name="Poole P.S."/>
            <person name="Dixon R.A."/>
            <person name="James E.K."/>
        </authorList>
    </citation>
    <scope>NUCLEOTIDE SEQUENCE [LARGE SCALE GENOMIC DNA]</scope>
    <source>
        <strain evidence="9 10">T</strain>
    </source>
</reference>
<keyword evidence="2" id="KW-0227">DNA damage</keyword>
<dbReference type="Gene3D" id="2.10.109.10">
    <property type="entry name" value="Umud Fragment, subunit A"/>
    <property type="match status" value="1"/>
</dbReference>
<keyword evidence="4 7" id="KW-0068">Autocatalytic cleavage</keyword>
<comment type="caution">
    <text evidence="9">The sequence shown here is derived from an EMBL/GenBank/DDBJ whole genome shotgun (WGS) entry which is preliminary data.</text>
</comment>
<evidence type="ECO:0000313" key="9">
    <source>
        <dbReference type="EMBL" id="NMF96173.1"/>
    </source>
</evidence>
<accession>A0ABX1NAC4</accession>
<dbReference type="PRINTS" id="PR00726">
    <property type="entry name" value="LEXASERPTASE"/>
</dbReference>
<evidence type="ECO:0000256" key="7">
    <source>
        <dbReference type="RuleBase" id="RU003991"/>
    </source>
</evidence>